<organism evidence="1 2">
    <name type="scientific">Galerina marginata (strain CBS 339.88)</name>
    <dbReference type="NCBI Taxonomy" id="685588"/>
    <lineage>
        <taxon>Eukaryota</taxon>
        <taxon>Fungi</taxon>
        <taxon>Dikarya</taxon>
        <taxon>Basidiomycota</taxon>
        <taxon>Agaricomycotina</taxon>
        <taxon>Agaricomycetes</taxon>
        <taxon>Agaricomycetidae</taxon>
        <taxon>Agaricales</taxon>
        <taxon>Agaricineae</taxon>
        <taxon>Strophariaceae</taxon>
        <taxon>Galerina</taxon>
    </lineage>
</organism>
<evidence type="ECO:0000313" key="1">
    <source>
        <dbReference type="EMBL" id="KDR79689.1"/>
    </source>
</evidence>
<evidence type="ECO:0000313" key="2">
    <source>
        <dbReference type="Proteomes" id="UP000027222"/>
    </source>
</evidence>
<protein>
    <submittedName>
        <fullName evidence="1">Uncharacterized protein</fullName>
    </submittedName>
</protein>
<gene>
    <name evidence="1" type="ORF">GALMADRAFT_1247811</name>
</gene>
<dbReference type="EMBL" id="KL142373">
    <property type="protein sequence ID" value="KDR79689.1"/>
    <property type="molecule type" value="Genomic_DNA"/>
</dbReference>
<reference evidence="2" key="1">
    <citation type="journal article" date="2014" name="Proc. Natl. Acad. Sci. U.S.A.">
        <title>Extensive sampling of basidiomycete genomes demonstrates inadequacy of the white-rot/brown-rot paradigm for wood decay fungi.</title>
        <authorList>
            <person name="Riley R."/>
            <person name="Salamov A.A."/>
            <person name="Brown D.W."/>
            <person name="Nagy L.G."/>
            <person name="Floudas D."/>
            <person name="Held B.W."/>
            <person name="Levasseur A."/>
            <person name="Lombard V."/>
            <person name="Morin E."/>
            <person name="Otillar R."/>
            <person name="Lindquist E.A."/>
            <person name="Sun H."/>
            <person name="LaButti K.M."/>
            <person name="Schmutz J."/>
            <person name="Jabbour D."/>
            <person name="Luo H."/>
            <person name="Baker S.E."/>
            <person name="Pisabarro A.G."/>
            <person name="Walton J.D."/>
            <person name="Blanchette R.A."/>
            <person name="Henrissat B."/>
            <person name="Martin F."/>
            <person name="Cullen D."/>
            <person name="Hibbett D.S."/>
            <person name="Grigoriev I.V."/>
        </authorList>
    </citation>
    <scope>NUCLEOTIDE SEQUENCE [LARGE SCALE GENOMIC DNA]</scope>
    <source>
        <strain evidence="2">CBS 339.88</strain>
    </source>
</reference>
<sequence length="102" mass="11609">MSAPNPRSICLLFRLLFAGDVLEIHLIQSSVTYRALLLSSQSLRGLSCLWYLLKMAGFSMDLQHPKYQRPAFHLLSPRLGYKKSSEFMAFAVGFVIWSVKRG</sequence>
<keyword evidence="2" id="KW-1185">Reference proteome</keyword>
<dbReference type="AlphaFoldDB" id="A0A067TIE1"/>
<accession>A0A067TIE1</accession>
<proteinExistence type="predicted"/>
<dbReference type="HOGENOM" id="CLU_2277730_0_0_1"/>
<name>A0A067TIE1_GALM3</name>
<dbReference type="Proteomes" id="UP000027222">
    <property type="component" value="Unassembled WGS sequence"/>
</dbReference>